<dbReference type="EMBL" id="BLLH01000016">
    <property type="protein sequence ID" value="GFH41423.1"/>
    <property type="molecule type" value="Genomic_DNA"/>
</dbReference>
<evidence type="ECO:0000313" key="1">
    <source>
        <dbReference type="EMBL" id="GFH41423.1"/>
    </source>
</evidence>
<sequence>MITKNQIDFEKKLIAYIAKKIPIESKTVVVKQGEWRHVVVKYKLEKGYQLSLAIVNGVAELAITDPSEEFYTELELNGPHDDGIYEIFDFQDVDRVINAYFDYFQKK</sequence>
<dbReference type="RefSeq" id="WP_172357910.1">
    <property type="nucleotide sequence ID" value="NZ_BLLH01000016.1"/>
</dbReference>
<keyword evidence="2" id="KW-1185">Reference proteome</keyword>
<organism evidence="1 2">
    <name type="scientific">Pseudolactococcus insecticola</name>
    <dbReference type="NCBI Taxonomy" id="2709158"/>
    <lineage>
        <taxon>Bacteria</taxon>
        <taxon>Bacillati</taxon>
        <taxon>Bacillota</taxon>
        <taxon>Bacilli</taxon>
        <taxon>Lactobacillales</taxon>
        <taxon>Streptococcaceae</taxon>
        <taxon>Pseudolactococcus</taxon>
    </lineage>
</organism>
<evidence type="ECO:0000313" key="2">
    <source>
        <dbReference type="Proteomes" id="UP000475928"/>
    </source>
</evidence>
<dbReference type="Proteomes" id="UP000475928">
    <property type="component" value="Unassembled WGS sequence"/>
</dbReference>
<proteinExistence type="predicted"/>
<comment type="caution">
    <text evidence="1">The sequence shown here is derived from an EMBL/GenBank/DDBJ whole genome shotgun (WGS) entry which is preliminary data.</text>
</comment>
<protein>
    <submittedName>
        <fullName evidence="1">Uncharacterized protein</fullName>
    </submittedName>
</protein>
<dbReference type="AlphaFoldDB" id="A0A6A0B9X7"/>
<accession>A0A6A0B9X7</accession>
<gene>
    <name evidence="1" type="ORF">Hs20B_18210</name>
</gene>
<name>A0A6A0B9X7_9LACT</name>
<reference evidence="1 2" key="1">
    <citation type="submission" date="2020-02" db="EMBL/GenBank/DDBJ databases">
        <title>Draft genome sequence of Lactococcus sp. Hs20B0-1.</title>
        <authorList>
            <person name="Noda S."/>
            <person name="Yuki M."/>
            <person name="Ohkuma M."/>
        </authorList>
    </citation>
    <scope>NUCLEOTIDE SEQUENCE [LARGE SCALE GENOMIC DNA]</scope>
    <source>
        <strain evidence="1 2">Hs20B0-1</strain>
    </source>
</reference>